<protein>
    <recommendedName>
        <fullName evidence="8">7-carboxy-7-deazaguanine synthase</fullName>
        <shortName evidence="8">CDG synthase</shortName>
        <ecNumber evidence="8">4.3.99.3</ecNumber>
    </recommendedName>
    <alternativeName>
        <fullName evidence="8">Queuosine biosynthesis protein QueE</fullName>
    </alternativeName>
</protein>
<evidence type="ECO:0000256" key="3">
    <source>
        <dbReference type="ARBA" id="ARBA00022723"/>
    </source>
</evidence>
<dbReference type="SFLD" id="SFLDF00300">
    <property type="entry name" value="7-carboxy-7-deazaguanine_synth"/>
    <property type="match status" value="1"/>
</dbReference>
<feature type="binding site" evidence="8">
    <location>
        <begin position="192"/>
        <end position="194"/>
    </location>
    <ligand>
        <name>S-adenosyl-L-methionine</name>
        <dbReference type="ChEBI" id="CHEBI:59789"/>
    </ligand>
</feature>
<keyword evidence="6 8" id="KW-0411">Iron-sulfur</keyword>
<dbReference type="Proteomes" id="UP001185028">
    <property type="component" value="Unassembled WGS sequence"/>
</dbReference>
<feature type="binding site" evidence="8">
    <location>
        <position position="108"/>
    </location>
    <ligand>
        <name>Mg(2+)</name>
        <dbReference type="ChEBI" id="CHEBI:18420"/>
    </ligand>
</feature>
<gene>
    <name evidence="8" type="primary">queE</name>
    <name evidence="11" type="ORF">JOC58_001210</name>
</gene>
<comment type="pathway">
    <text evidence="8">Purine metabolism; 7-cyano-7-deazaguanine biosynthesis.</text>
</comment>
<reference evidence="11 12" key="1">
    <citation type="submission" date="2023-07" db="EMBL/GenBank/DDBJ databases">
        <title>Genomic Encyclopedia of Type Strains, Phase IV (KMG-IV): sequencing the most valuable type-strain genomes for metagenomic binning, comparative biology and taxonomic classification.</title>
        <authorList>
            <person name="Goeker M."/>
        </authorList>
    </citation>
    <scope>NUCLEOTIDE SEQUENCE [LARGE SCALE GENOMIC DNA]</scope>
    <source>
        <strain evidence="11 12">DSM 22170</strain>
    </source>
</reference>
<dbReference type="SUPFAM" id="SSF102114">
    <property type="entry name" value="Radical SAM enzymes"/>
    <property type="match status" value="1"/>
</dbReference>
<feature type="binding site" evidence="8">
    <location>
        <position position="148"/>
    </location>
    <ligand>
        <name>S-adenosyl-L-methionine</name>
        <dbReference type="ChEBI" id="CHEBI:59789"/>
    </ligand>
</feature>
<dbReference type="InterPro" id="IPR017742">
    <property type="entry name" value="Deazaguanine_synth"/>
</dbReference>
<dbReference type="PANTHER" id="PTHR42836">
    <property type="entry name" value="7-CARBOXY-7-DEAZAGUANINE SYNTHASE"/>
    <property type="match status" value="1"/>
</dbReference>
<comment type="caution">
    <text evidence="11">The sequence shown here is derived from an EMBL/GenBank/DDBJ whole genome shotgun (WGS) entry which is preliminary data.</text>
</comment>
<evidence type="ECO:0000256" key="7">
    <source>
        <dbReference type="ARBA" id="ARBA00023239"/>
    </source>
</evidence>
<comment type="subunit">
    <text evidence="8">Homodimer.</text>
</comment>
<keyword evidence="12" id="KW-1185">Reference proteome</keyword>
<dbReference type="InterPro" id="IPR013785">
    <property type="entry name" value="Aldolase_TIM"/>
</dbReference>
<dbReference type="InterPro" id="IPR007197">
    <property type="entry name" value="rSAM"/>
</dbReference>
<proteinExistence type="inferred from homology"/>
<feature type="binding site" evidence="8">
    <location>
        <position position="103"/>
    </location>
    <ligand>
        <name>[4Fe-4S] cluster</name>
        <dbReference type="ChEBI" id="CHEBI:49883"/>
        <note>4Fe-4S-S-AdoMet</note>
    </ligand>
</feature>
<dbReference type="PANTHER" id="PTHR42836:SF1">
    <property type="entry name" value="7-CARBOXY-7-DEAZAGUANINE SYNTHASE"/>
    <property type="match status" value="1"/>
</dbReference>
<dbReference type="EMBL" id="JAVDQH010000004">
    <property type="protein sequence ID" value="MDR6243323.1"/>
    <property type="molecule type" value="Genomic_DNA"/>
</dbReference>
<evidence type="ECO:0000256" key="8">
    <source>
        <dbReference type="HAMAP-Rule" id="MF_00917"/>
    </source>
</evidence>
<keyword evidence="7 8" id="KW-0456">Lyase</keyword>
<comment type="similarity">
    <text evidence="8">Belongs to the radical SAM superfamily. 7-carboxy-7-deazaguanine synthase family.</text>
</comment>
<keyword evidence="3 8" id="KW-0479">Metal-binding</keyword>
<feature type="binding site" evidence="8">
    <location>
        <position position="146"/>
    </location>
    <ligand>
        <name>substrate</name>
    </ligand>
</feature>
<name>A0ABU1IYN0_9BACL</name>
<feature type="domain" description="Radical SAM core" evidence="10">
    <location>
        <begin position="86"/>
        <end position="325"/>
    </location>
</feature>
<evidence type="ECO:0000256" key="6">
    <source>
        <dbReference type="ARBA" id="ARBA00023014"/>
    </source>
</evidence>
<comment type="caution">
    <text evidence="8">Lacks conserved residue(s) required for the propagation of feature annotation.</text>
</comment>
<dbReference type="SFLD" id="SFLDS00029">
    <property type="entry name" value="Radical_SAM"/>
    <property type="match status" value="1"/>
</dbReference>
<feature type="binding site" evidence="8">
    <location>
        <begin position="105"/>
        <end position="107"/>
    </location>
    <ligand>
        <name>S-adenosyl-L-methionine</name>
        <dbReference type="ChEBI" id="CHEBI:59789"/>
    </ligand>
</feature>
<feature type="compositionally biased region" description="Basic and acidic residues" evidence="9">
    <location>
        <begin position="17"/>
        <end position="28"/>
    </location>
</feature>
<keyword evidence="1 8" id="KW-0004">4Fe-4S</keyword>
<dbReference type="EC" id="4.3.99.3" evidence="8"/>
<dbReference type="Gene3D" id="3.20.20.70">
    <property type="entry name" value="Aldolase class I"/>
    <property type="match status" value="1"/>
</dbReference>
<keyword evidence="2 8" id="KW-0949">S-adenosyl-L-methionine</keyword>
<evidence type="ECO:0000259" key="10">
    <source>
        <dbReference type="PROSITE" id="PS51918"/>
    </source>
</evidence>
<comment type="cofactor">
    <cofactor evidence="8">
        <name>[4Fe-4S] cluster</name>
        <dbReference type="ChEBI" id="CHEBI:49883"/>
    </cofactor>
    <text evidence="8">Binds 1 [4Fe-4S] cluster. The cluster is coordinated with 3 cysteines and an exchangeable S-adenosyl-L-methionine.</text>
</comment>
<evidence type="ECO:0000256" key="1">
    <source>
        <dbReference type="ARBA" id="ARBA00022485"/>
    </source>
</evidence>
<comment type="cofactor">
    <cofactor evidence="8">
        <name>S-adenosyl-L-methionine</name>
        <dbReference type="ChEBI" id="CHEBI:59789"/>
    </cofactor>
    <text evidence="8">Binds 1 S-adenosyl-L-methionine per subunit.</text>
</comment>
<organism evidence="11 12">
    <name type="scientific">Paenibacillus hunanensis</name>
    <dbReference type="NCBI Taxonomy" id="539262"/>
    <lineage>
        <taxon>Bacteria</taxon>
        <taxon>Bacillati</taxon>
        <taxon>Bacillota</taxon>
        <taxon>Bacilli</taxon>
        <taxon>Bacillales</taxon>
        <taxon>Paenibacillaceae</taxon>
        <taxon>Paenibacillus</taxon>
    </lineage>
</organism>
<feature type="binding site" evidence="8">
    <location>
        <begin position="80"/>
        <end position="82"/>
    </location>
    <ligand>
        <name>substrate</name>
    </ligand>
</feature>
<dbReference type="NCBIfam" id="TIGR03365">
    <property type="entry name" value="Bsubt_queE"/>
    <property type="match status" value="1"/>
</dbReference>
<keyword evidence="4 8" id="KW-0460">Magnesium</keyword>
<keyword evidence="8" id="KW-0671">Queuosine biosynthesis</keyword>
<dbReference type="HAMAP" id="MF_00917">
    <property type="entry name" value="QueE"/>
    <property type="match status" value="1"/>
</dbReference>
<dbReference type="Pfam" id="PF04055">
    <property type="entry name" value="Radical_SAM"/>
    <property type="match status" value="1"/>
</dbReference>
<evidence type="ECO:0000256" key="2">
    <source>
        <dbReference type="ARBA" id="ARBA00022691"/>
    </source>
</evidence>
<keyword evidence="5 8" id="KW-0408">Iron</keyword>
<accession>A0ABU1IYN0</accession>
<feature type="binding site" evidence="8">
    <location>
        <position position="99"/>
    </location>
    <ligand>
        <name>[4Fe-4S] cluster</name>
        <dbReference type="ChEBI" id="CHEBI:49883"/>
        <note>4Fe-4S-S-AdoMet</note>
    </ligand>
</feature>
<dbReference type="InterPro" id="IPR024924">
    <property type="entry name" value="7-CO-7-deazaguanine_synth-like"/>
</dbReference>
<feature type="region of interest" description="Disordered" evidence="9">
    <location>
        <begin position="17"/>
        <end position="64"/>
    </location>
</feature>
<comment type="cofactor">
    <cofactor evidence="8">
        <name>Mg(2+)</name>
        <dbReference type="ChEBI" id="CHEBI:18420"/>
    </cofactor>
</comment>
<evidence type="ECO:0000256" key="5">
    <source>
        <dbReference type="ARBA" id="ARBA00023004"/>
    </source>
</evidence>
<evidence type="ECO:0000256" key="4">
    <source>
        <dbReference type="ARBA" id="ARBA00022842"/>
    </source>
</evidence>
<comment type="catalytic activity">
    <reaction evidence="8">
        <text>6-carboxy-5,6,7,8-tetrahydropterin + H(+) = 7-carboxy-7-carbaguanine + NH4(+)</text>
        <dbReference type="Rhea" id="RHEA:27974"/>
        <dbReference type="ChEBI" id="CHEBI:15378"/>
        <dbReference type="ChEBI" id="CHEBI:28938"/>
        <dbReference type="ChEBI" id="CHEBI:61032"/>
        <dbReference type="ChEBI" id="CHEBI:61036"/>
        <dbReference type="EC" id="4.3.99.3"/>
    </reaction>
</comment>
<dbReference type="InterPro" id="IPR058240">
    <property type="entry name" value="rSAM_sf"/>
</dbReference>
<feature type="binding site" evidence="8">
    <location>
        <position position="95"/>
    </location>
    <ligand>
        <name>substrate</name>
    </ligand>
</feature>
<dbReference type="PROSITE" id="PS51918">
    <property type="entry name" value="RADICAL_SAM"/>
    <property type="match status" value="1"/>
</dbReference>
<feature type="binding site" evidence="8">
    <location>
        <position position="106"/>
    </location>
    <ligand>
        <name>[4Fe-4S] cluster</name>
        <dbReference type="ChEBI" id="CHEBI:49883"/>
        <note>4Fe-4S-S-AdoMet</note>
    </ligand>
</feature>
<evidence type="ECO:0000313" key="11">
    <source>
        <dbReference type="EMBL" id="MDR6243323.1"/>
    </source>
</evidence>
<evidence type="ECO:0000313" key="12">
    <source>
        <dbReference type="Proteomes" id="UP001185028"/>
    </source>
</evidence>
<sequence length="329" mass="36827">MSKVWEEPRPIADCTERAVSEKESDRATHSTATVIHENDPTVDTSTERNHLSTTEGHAARPAKASAATSIPVLEIFGPTVQGEGMVIGQKTMFVRTAGCDYRCSWCDSAFTWDGSAKDQIRKLSAQQVWEELQAIGGDRFSHVTISGGNPALLGSIGELVRLLRANGIRTAVETQGSRWQDWLLGIDDVTISPKPPSSGMNTDFTVLDDIIRRLSRSPVESMMQQIMFADDDEESSELRALNQQVSLKVVIFDEADLDYAEQVHLRYPSLPFYMQTGNPDVLREEDDMAASLLRRYEWLIDQAMERRSFNDARILPQLHTLVWGNKRGV</sequence>
<comment type="function">
    <text evidence="8">Catalyzes the complex heterocyclic radical-mediated conversion of 6-carboxy-5,6,7,8-tetrahydropterin (CPH4) to 7-carboxy-7-deazaguanine (CDG), a step common to the biosynthetic pathways of all 7-deazapurine-containing compounds.</text>
</comment>
<evidence type="ECO:0000256" key="9">
    <source>
        <dbReference type="SAM" id="MobiDB-lite"/>
    </source>
</evidence>
<dbReference type="GO" id="GO:0016829">
    <property type="term" value="F:lyase activity"/>
    <property type="evidence" value="ECO:0007669"/>
    <property type="project" value="UniProtKB-KW"/>
</dbReference>